<dbReference type="Proteomes" id="UP000054097">
    <property type="component" value="Unassembled WGS sequence"/>
</dbReference>
<gene>
    <name evidence="1" type="ORF">M408DRAFT_231248</name>
</gene>
<sequence>MNEKNGCRQNRGMVSTAILNLYRFALLGRGFGVIFTGRQSTSDNECFRPTASTLVVPHNCFSLETSGVHKVSRFRCTALSGDHDHVKWRLRRSLSFSRRTVAIDVKKCRTFKKRVV</sequence>
<name>A0A0C3A405_SERVB</name>
<dbReference type="AlphaFoldDB" id="A0A0C3A405"/>
<reference evidence="1 2" key="1">
    <citation type="submission" date="2014-04" db="EMBL/GenBank/DDBJ databases">
        <authorList>
            <consortium name="DOE Joint Genome Institute"/>
            <person name="Kuo A."/>
            <person name="Zuccaro A."/>
            <person name="Kohler A."/>
            <person name="Nagy L.G."/>
            <person name="Floudas D."/>
            <person name="Copeland A."/>
            <person name="Barry K.W."/>
            <person name="Cichocki N."/>
            <person name="Veneault-Fourrey C."/>
            <person name="LaButti K."/>
            <person name="Lindquist E.A."/>
            <person name="Lipzen A."/>
            <person name="Lundell T."/>
            <person name="Morin E."/>
            <person name="Murat C."/>
            <person name="Sun H."/>
            <person name="Tunlid A."/>
            <person name="Henrissat B."/>
            <person name="Grigoriev I.V."/>
            <person name="Hibbett D.S."/>
            <person name="Martin F."/>
            <person name="Nordberg H.P."/>
            <person name="Cantor M.N."/>
            <person name="Hua S.X."/>
        </authorList>
    </citation>
    <scope>NUCLEOTIDE SEQUENCE [LARGE SCALE GENOMIC DNA]</scope>
    <source>
        <strain evidence="1 2">MAFF 305830</strain>
    </source>
</reference>
<evidence type="ECO:0000313" key="1">
    <source>
        <dbReference type="EMBL" id="KIM19410.1"/>
    </source>
</evidence>
<protein>
    <submittedName>
        <fullName evidence="1">Uncharacterized protein</fullName>
    </submittedName>
</protein>
<evidence type="ECO:0000313" key="2">
    <source>
        <dbReference type="Proteomes" id="UP000054097"/>
    </source>
</evidence>
<organism evidence="1 2">
    <name type="scientific">Serendipita vermifera MAFF 305830</name>
    <dbReference type="NCBI Taxonomy" id="933852"/>
    <lineage>
        <taxon>Eukaryota</taxon>
        <taxon>Fungi</taxon>
        <taxon>Dikarya</taxon>
        <taxon>Basidiomycota</taxon>
        <taxon>Agaricomycotina</taxon>
        <taxon>Agaricomycetes</taxon>
        <taxon>Sebacinales</taxon>
        <taxon>Serendipitaceae</taxon>
        <taxon>Serendipita</taxon>
    </lineage>
</organism>
<proteinExistence type="predicted"/>
<accession>A0A0C3A405</accession>
<dbReference type="EMBL" id="KN824731">
    <property type="protein sequence ID" value="KIM19410.1"/>
    <property type="molecule type" value="Genomic_DNA"/>
</dbReference>
<keyword evidence="2" id="KW-1185">Reference proteome</keyword>
<reference evidence="2" key="2">
    <citation type="submission" date="2015-01" db="EMBL/GenBank/DDBJ databases">
        <title>Evolutionary Origins and Diversification of the Mycorrhizal Mutualists.</title>
        <authorList>
            <consortium name="DOE Joint Genome Institute"/>
            <consortium name="Mycorrhizal Genomics Consortium"/>
            <person name="Kohler A."/>
            <person name="Kuo A."/>
            <person name="Nagy L.G."/>
            <person name="Floudas D."/>
            <person name="Copeland A."/>
            <person name="Barry K.W."/>
            <person name="Cichocki N."/>
            <person name="Veneault-Fourrey C."/>
            <person name="LaButti K."/>
            <person name="Lindquist E.A."/>
            <person name="Lipzen A."/>
            <person name="Lundell T."/>
            <person name="Morin E."/>
            <person name="Murat C."/>
            <person name="Riley R."/>
            <person name="Ohm R."/>
            <person name="Sun H."/>
            <person name="Tunlid A."/>
            <person name="Henrissat B."/>
            <person name="Grigoriev I.V."/>
            <person name="Hibbett D.S."/>
            <person name="Martin F."/>
        </authorList>
    </citation>
    <scope>NUCLEOTIDE SEQUENCE [LARGE SCALE GENOMIC DNA]</scope>
    <source>
        <strain evidence="2">MAFF 305830</strain>
    </source>
</reference>
<dbReference type="HOGENOM" id="CLU_2098332_0_0_1"/>